<feature type="domain" description="HTH araC/xylS-type" evidence="4">
    <location>
        <begin position="279"/>
        <end position="377"/>
    </location>
</feature>
<dbReference type="Pfam" id="PF02311">
    <property type="entry name" value="AraC_binding"/>
    <property type="match status" value="1"/>
</dbReference>
<dbReference type="InterPro" id="IPR003313">
    <property type="entry name" value="AraC-bd"/>
</dbReference>
<dbReference type="Gene3D" id="1.10.10.60">
    <property type="entry name" value="Homeodomain-like"/>
    <property type="match status" value="3"/>
</dbReference>
<dbReference type="InterPro" id="IPR018062">
    <property type="entry name" value="HTH_AraC-typ_CS"/>
</dbReference>
<dbReference type="InterPro" id="IPR037923">
    <property type="entry name" value="HTH-like"/>
</dbReference>
<sequence length="379" mass="44722">MEVKEKCITKPTAKKSSLSIYFVLIKNGSGKVQINSQQYEVKRGSVLWLFSYHVYHFSEITEEIELISFKLSLNVLMLSALTTQAVDQHMNFFDYWDVPVLTCREQEFPYLAGLFEQALQETEKRDRLSDLSLLAVLYQVIVWFERSARHYWNQEKDSRDAAAKILMYIHFHFREPLTLQETAETFKLSAQTVNRSLKHLTKKTFGEILSEVRINNAIAMLHFEELEVSYIADFVGYQSIPSFNKQFKRLTGYSPTEMRNDKVKKRKENTFRFQNRLSYEIYTYIHQHYQEEITVETAAKYFYSSPAKIDQIVLAEFSMTFNALLEYNRMLFARSLLLSTSKKISEIAEACGYQSIRTFNRNFLTFWGNTPRKYKELLQ</sequence>
<dbReference type="Pfam" id="PF12833">
    <property type="entry name" value="HTH_18"/>
    <property type="match status" value="2"/>
</dbReference>
<name>A0A1E5GLQ7_9ENTE</name>
<dbReference type="Proteomes" id="UP000095094">
    <property type="component" value="Unassembled WGS sequence"/>
</dbReference>
<dbReference type="GO" id="GO:0043565">
    <property type="term" value="F:sequence-specific DNA binding"/>
    <property type="evidence" value="ECO:0007669"/>
    <property type="project" value="InterPro"/>
</dbReference>
<dbReference type="AlphaFoldDB" id="A0A1E5GLQ7"/>
<evidence type="ECO:0000256" key="3">
    <source>
        <dbReference type="ARBA" id="ARBA00023163"/>
    </source>
</evidence>
<dbReference type="PANTHER" id="PTHR43280">
    <property type="entry name" value="ARAC-FAMILY TRANSCRIPTIONAL REGULATOR"/>
    <property type="match status" value="1"/>
</dbReference>
<dbReference type="PROSITE" id="PS00041">
    <property type="entry name" value="HTH_ARAC_FAMILY_1"/>
    <property type="match status" value="1"/>
</dbReference>
<evidence type="ECO:0000256" key="1">
    <source>
        <dbReference type="ARBA" id="ARBA00023015"/>
    </source>
</evidence>
<dbReference type="SUPFAM" id="SSF51215">
    <property type="entry name" value="Regulatory protein AraC"/>
    <property type="match status" value="1"/>
</dbReference>
<dbReference type="GO" id="GO:0003700">
    <property type="term" value="F:DNA-binding transcription factor activity"/>
    <property type="evidence" value="ECO:0007669"/>
    <property type="project" value="InterPro"/>
</dbReference>
<keyword evidence="1" id="KW-0805">Transcription regulation</keyword>
<comment type="caution">
    <text evidence="5">The sequence shown here is derived from an EMBL/GenBank/DDBJ whole genome shotgun (WGS) entry which is preliminary data.</text>
</comment>
<proteinExistence type="predicted"/>
<keyword evidence="6" id="KW-1185">Reference proteome</keyword>
<evidence type="ECO:0000313" key="6">
    <source>
        <dbReference type="Proteomes" id="UP000095094"/>
    </source>
</evidence>
<dbReference type="InterPro" id="IPR018060">
    <property type="entry name" value="HTH_AraC"/>
</dbReference>
<dbReference type="EMBL" id="MIJY01000023">
    <property type="protein sequence ID" value="OEG13170.1"/>
    <property type="molecule type" value="Genomic_DNA"/>
</dbReference>
<reference evidence="6" key="1">
    <citation type="submission" date="2016-09" db="EMBL/GenBank/DDBJ databases">
        <authorList>
            <person name="Gulvik C.A."/>
        </authorList>
    </citation>
    <scope>NUCLEOTIDE SEQUENCE [LARGE SCALE GENOMIC DNA]</scope>
    <source>
        <strain evidence="6">LMG 8895</strain>
    </source>
</reference>
<keyword evidence="2" id="KW-0238">DNA-binding</keyword>
<accession>A0A1E5GLQ7</accession>
<feature type="domain" description="HTH araC/xylS-type" evidence="4">
    <location>
        <begin position="163"/>
        <end position="261"/>
    </location>
</feature>
<gene>
    <name evidence="5" type="ORF">BCR25_06355</name>
</gene>
<organism evidence="5 6">
    <name type="scientific">Enterococcus termitis</name>
    <dbReference type="NCBI Taxonomy" id="332950"/>
    <lineage>
        <taxon>Bacteria</taxon>
        <taxon>Bacillati</taxon>
        <taxon>Bacillota</taxon>
        <taxon>Bacilli</taxon>
        <taxon>Lactobacillales</taxon>
        <taxon>Enterococcaceae</taxon>
        <taxon>Enterococcus</taxon>
    </lineage>
</organism>
<evidence type="ECO:0000259" key="4">
    <source>
        <dbReference type="PROSITE" id="PS01124"/>
    </source>
</evidence>
<keyword evidence="3" id="KW-0804">Transcription</keyword>
<dbReference type="SUPFAM" id="SSF46689">
    <property type="entry name" value="Homeodomain-like"/>
    <property type="match status" value="2"/>
</dbReference>
<evidence type="ECO:0000256" key="2">
    <source>
        <dbReference type="ARBA" id="ARBA00023125"/>
    </source>
</evidence>
<evidence type="ECO:0000313" key="5">
    <source>
        <dbReference type="EMBL" id="OEG13170.1"/>
    </source>
</evidence>
<protein>
    <submittedName>
        <fullName evidence="5">Transcriptional regulator</fullName>
    </submittedName>
</protein>
<dbReference type="PANTHER" id="PTHR43280:SF28">
    <property type="entry name" value="HTH-TYPE TRANSCRIPTIONAL ACTIVATOR RHAS"/>
    <property type="match status" value="1"/>
</dbReference>
<dbReference type="PROSITE" id="PS01124">
    <property type="entry name" value="HTH_ARAC_FAMILY_2"/>
    <property type="match status" value="2"/>
</dbReference>
<dbReference type="SMART" id="SM00342">
    <property type="entry name" value="HTH_ARAC"/>
    <property type="match status" value="2"/>
</dbReference>
<dbReference type="InterPro" id="IPR009057">
    <property type="entry name" value="Homeodomain-like_sf"/>
</dbReference>